<evidence type="ECO:0000256" key="5">
    <source>
        <dbReference type="ARBA" id="ARBA00022989"/>
    </source>
</evidence>
<keyword evidence="5 7" id="KW-1133">Transmembrane helix</keyword>
<accession>A0A7M5WKB2</accession>
<name>A0A7M5WKB2_9CNID</name>
<dbReference type="PROSITE" id="PS01303">
    <property type="entry name" value="BCCT"/>
    <property type="match status" value="1"/>
</dbReference>
<feature type="transmembrane region" description="Helical" evidence="7">
    <location>
        <begin position="278"/>
        <end position="297"/>
    </location>
</feature>
<feature type="transmembrane region" description="Helical" evidence="7">
    <location>
        <begin position="132"/>
        <end position="151"/>
    </location>
</feature>
<evidence type="ECO:0000256" key="2">
    <source>
        <dbReference type="ARBA" id="ARBA00022448"/>
    </source>
</evidence>
<feature type="transmembrane region" description="Helical" evidence="7">
    <location>
        <begin position="374"/>
        <end position="392"/>
    </location>
</feature>
<feature type="transmembrane region" description="Helical" evidence="7">
    <location>
        <begin position="48"/>
        <end position="72"/>
    </location>
</feature>
<dbReference type="GO" id="GO:0022857">
    <property type="term" value="F:transmembrane transporter activity"/>
    <property type="evidence" value="ECO:0007669"/>
    <property type="project" value="InterPro"/>
</dbReference>
<dbReference type="Pfam" id="PF02028">
    <property type="entry name" value="BCCT"/>
    <property type="match status" value="1"/>
</dbReference>
<feature type="transmembrane region" description="Helical" evidence="7">
    <location>
        <begin position="92"/>
        <end position="111"/>
    </location>
</feature>
<dbReference type="Proteomes" id="UP000594262">
    <property type="component" value="Unplaced"/>
</dbReference>
<organism evidence="8 9">
    <name type="scientific">Clytia hemisphaerica</name>
    <dbReference type="NCBI Taxonomy" id="252671"/>
    <lineage>
        <taxon>Eukaryota</taxon>
        <taxon>Metazoa</taxon>
        <taxon>Cnidaria</taxon>
        <taxon>Hydrozoa</taxon>
        <taxon>Hydroidolina</taxon>
        <taxon>Leptothecata</taxon>
        <taxon>Obeliida</taxon>
        <taxon>Clytiidae</taxon>
        <taxon>Clytia</taxon>
    </lineage>
</organism>
<dbReference type="PANTHER" id="PTHR30047:SF7">
    <property type="entry name" value="HIGH-AFFINITY CHOLINE TRANSPORT PROTEIN"/>
    <property type="match status" value="1"/>
</dbReference>
<keyword evidence="2" id="KW-0813">Transport</keyword>
<evidence type="ECO:0000313" key="8">
    <source>
        <dbReference type="EnsemblMetazoa" id="CLYHEMP006997.3"/>
    </source>
</evidence>
<keyword evidence="4 7" id="KW-0812">Transmembrane</keyword>
<feature type="transmembrane region" description="Helical" evidence="7">
    <location>
        <begin position="228"/>
        <end position="258"/>
    </location>
</feature>
<feature type="transmembrane region" description="Helical" evidence="7">
    <location>
        <begin position="404"/>
        <end position="427"/>
    </location>
</feature>
<evidence type="ECO:0000256" key="6">
    <source>
        <dbReference type="ARBA" id="ARBA00023136"/>
    </source>
</evidence>
<keyword evidence="9" id="KW-1185">Reference proteome</keyword>
<evidence type="ECO:0000313" key="9">
    <source>
        <dbReference type="Proteomes" id="UP000594262"/>
    </source>
</evidence>
<comment type="subcellular location">
    <subcellularLocation>
        <location evidence="1">Cell membrane</location>
        <topology evidence="1">Multi-pass membrane protein</topology>
    </subcellularLocation>
</comment>
<reference evidence="8" key="1">
    <citation type="submission" date="2021-01" db="UniProtKB">
        <authorList>
            <consortium name="EnsemblMetazoa"/>
        </authorList>
    </citation>
    <scope>IDENTIFICATION</scope>
</reference>
<feature type="transmembrane region" description="Helical" evidence="7">
    <location>
        <begin position="488"/>
        <end position="505"/>
    </location>
</feature>
<dbReference type="GeneID" id="136812309"/>
<dbReference type="OrthoDB" id="1045822at2759"/>
<dbReference type="RefSeq" id="XP_066924908.1">
    <property type="nucleotide sequence ID" value="XM_067068807.1"/>
</dbReference>
<feature type="transmembrane region" description="Helical" evidence="7">
    <location>
        <begin position="640"/>
        <end position="660"/>
    </location>
</feature>
<feature type="transmembrane region" description="Helical" evidence="7">
    <location>
        <begin position="309"/>
        <end position="329"/>
    </location>
</feature>
<dbReference type="PANTHER" id="PTHR30047">
    <property type="entry name" value="HIGH-AFFINITY CHOLINE TRANSPORT PROTEIN-RELATED"/>
    <property type="match status" value="1"/>
</dbReference>
<evidence type="ECO:0000256" key="3">
    <source>
        <dbReference type="ARBA" id="ARBA00022475"/>
    </source>
</evidence>
<dbReference type="InterPro" id="IPR018093">
    <property type="entry name" value="BCCT_CS"/>
</dbReference>
<feature type="transmembrane region" description="Helical" evidence="7">
    <location>
        <begin position="666"/>
        <end position="685"/>
    </location>
</feature>
<proteinExistence type="predicted"/>
<dbReference type="GO" id="GO:0005886">
    <property type="term" value="C:plasma membrane"/>
    <property type="evidence" value="ECO:0007669"/>
    <property type="project" value="UniProtKB-SubCell"/>
</dbReference>
<feature type="transmembrane region" description="Helical" evidence="7">
    <location>
        <begin position="186"/>
        <end position="207"/>
    </location>
</feature>
<protein>
    <submittedName>
        <fullName evidence="8">Uncharacterized protein</fullName>
    </submittedName>
</protein>
<dbReference type="InterPro" id="IPR000060">
    <property type="entry name" value="BCCT_transptr"/>
</dbReference>
<evidence type="ECO:0000256" key="7">
    <source>
        <dbReference type="SAM" id="Phobius"/>
    </source>
</evidence>
<dbReference type="EnsemblMetazoa" id="CLYHEMT006997.3">
    <property type="protein sequence ID" value="CLYHEMP006997.3"/>
    <property type="gene ID" value="CLYHEMG006997"/>
</dbReference>
<keyword evidence="3" id="KW-1003">Cell membrane</keyword>
<evidence type="ECO:0000256" key="4">
    <source>
        <dbReference type="ARBA" id="ARBA00022692"/>
    </source>
</evidence>
<dbReference type="AlphaFoldDB" id="A0A7M5WKB2"/>
<sequence>MSNRVDVEMDEEQQKRLEKIKSRDIEQLAIDQMNRCHHVSFKLGPFSFYFNPVTTFLSAAIIWLFVILVVVFPSEADDLMADVKDWITDKWTWLYVGTQDVWAFFIIALYFSKYSNMRLGKDDEKPEFSDGAYFMMLFSTGISIGLFYYGVAEPVSHYRTKEKYGNRYQNRYSDNQAAQDAINLTYFHWGIHGWIVYVIIGLLLGFLSYRRGLPLTMRTCFYPILGDLIYGLIGDMIDTLCIICTLFGVCTSLGLGVMQLNNGIHRINSDIAESTDNQIIIIWCVTALATISVISGLKVGIRRLSEICFGIGCFIMFFIFFSSDTWYLLNVFVQSIGYYLQWIIQLGFHTEAFAQEGNAPDGKENPSWIDSWTIFYWGWWISWSPFVGMFIAKISRGRTIKDFIIYTLTLPSLYSFLWMAIFGGVGIQMQNTAEKAGITCQMYNMTVNNTAKYSNRWDEVYAMYGTTMLSCRGTTEMWFDVMMSHKDLGMMMSVLSLIAIILYFVTSSDSGSLVIDCLSANGNPEPPVLQRIFWAFTEGATATALLKAGGQKSLSALQTVSVSVGLPFTFCLNWTCVAMWRAVREEYGEIDEQEGRWYRSMWSISTKVFVQIPLDTLAPWYRLAKLRLKLNKQDSNGGMFILYAIQFGLPFYLWIILMIVEVGVEQISYVAWACLMAFFAFSSGVRGEIREQFDIEGNMIEDLFTMVLVYPLGLSQQNDQLEFGETNNEKKENGIEMGGMKGAYTNTPTVAQKV</sequence>
<keyword evidence="6 7" id="KW-0472">Membrane</keyword>
<evidence type="ECO:0000256" key="1">
    <source>
        <dbReference type="ARBA" id="ARBA00004651"/>
    </source>
</evidence>